<sequence length="93" mass="10432">MGRVLVAMVAAIYTDAFVAGEAFHLAYWEQIMIDDQVNLEELEESRKRRTAQETTAEGSTPGTPEVPVHTPYRKPKQWISEARKWLGVGGRTG</sequence>
<evidence type="ECO:0000313" key="2">
    <source>
        <dbReference type="EMBL" id="SFJ00603.1"/>
    </source>
</evidence>
<name>A0A1I3MUA5_9BURK</name>
<accession>A0A1I3MUA5</accession>
<reference evidence="2 3" key="1">
    <citation type="submission" date="2016-10" db="EMBL/GenBank/DDBJ databases">
        <authorList>
            <person name="de Groot N.N."/>
        </authorList>
    </citation>
    <scope>NUCLEOTIDE SEQUENCE [LARGE SCALE GENOMIC DNA]</scope>
    <source>
        <strain evidence="2 3">LMG 23650</strain>
    </source>
</reference>
<dbReference type="EMBL" id="FOQU01000005">
    <property type="protein sequence ID" value="SFJ00603.1"/>
    <property type="molecule type" value="Genomic_DNA"/>
</dbReference>
<dbReference type="Proteomes" id="UP000199548">
    <property type="component" value="Unassembled WGS sequence"/>
</dbReference>
<feature type="compositionally biased region" description="Polar residues" evidence="1">
    <location>
        <begin position="52"/>
        <end position="62"/>
    </location>
</feature>
<evidence type="ECO:0000313" key="3">
    <source>
        <dbReference type="Proteomes" id="UP000199548"/>
    </source>
</evidence>
<evidence type="ECO:0000256" key="1">
    <source>
        <dbReference type="SAM" id="MobiDB-lite"/>
    </source>
</evidence>
<dbReference type="RefSeq" id="WP_245811511.1">
    <property type="nucleotide sequence ID" value="NZ_CP041745.1"/>
</dbReference>
<gene>
    <name evidence="2" type="ORF">SAMN05192543_105114</name>
</gene>
<feature type="region of interest" description="Disordered" evidence="1">
    <location>
        <begin position="44"/>
        <end position="75"/>
    </location>
</feature>
<organism evidence="2 3">
    <name type="scientific">Paraburkholderia megapolitana</name>
    <dbReference type="NCBI Taxonomy" id="420953"/>
    <lineage>
        <taxon>Bacteria</taxon>
        <taxon>Pseudomonadati</taxon>
        <taxon>Pseudomonadota</taxon>
        <taxon>Betaproteobacteria</taxon>
        <taxon>Burkholderiales</taxon>
        <taxon>Burkholderiaceae</taxon>
        <taxon>Paraburkholderia</taxon>
    </lineage>
</organism>
<proteinExistence type="predicted"/>
<keyword evidence="3" id="KW-1185">Reference proteome</keyword>
<protein>
    <submittedName>
        <fullName evidence="2">Uncharacterized protein</fullName>
    </submittedName>
</protein>
<dbReference type="STRING" id="420953.SAMN05192543_105114"/>
<dbReference type="AlphaFoldDB" id="A0A1I3MUA5"/>